<dbReference type="Proteomes" id="UP000799776">
    <property type="component" value="Unassembled WGS sequence"/>
</dbReference>
<dbReference type="SUPFAM" id="SSF53474">
    <property type="entry name" value="alpha/beta-Hydrolases"/>
    <property type="match status" value="1"/>
</dbReference>
<name>A0A6A5YCG7_9PEZI</name>
<dbReference type="EMBL" id="ML978714">
    <property type="protein sequence ID" value="KAF2089585.1"/>
    <property type="molecule type" value="Genomic_DNA"/>
</dbReference>
<dbReference type="PANTHER" id="PTHR23024:SF24">
    <property type="entry name" value="ALPHA_BETA HYDROLASE FOLD-3 DOMAIN-CONTAINING PROTEIN"/>
    <property type="match status" value="1"/>
</dbReference>
<keyword evidence="2" id="KW-0378">Hydrolase</keyword>
<proteinExistence type="predicted"/>
<accession>A0A6A5YCG7</accession>
<dbReference type="OrthoDB" id="408631at2759"/>
<reference evidence="2" key="1">
    <citation type="journal article" date="2020" name="Stud. Mycol.">
        <title>101 Dothideomycetes genomes: a test case for predicting lifestyles and emergence of pathogens.</title>
        <authorList>
            <person name="Haridas S."/>
            <person name="Albert R."/>
            <person name="Binder M."/>
            <person name="Bloem J."/>
            <person name="Labutti K."/>
            <person name="Salamov A."/>
            <person name="Andreopoulos B."/>
            <person name="Baker S."/>
            <person name="Barry K."/>
            <person name="Bills G."/>
            <person name="Bluhm B."/>
            <person name="Cannon C."/>
            <person name="Castanera R."/>
            <person name="Culley D."/>
            <person name="Daum C."/>
            <person name="Ezra D."/>
            <person name="Gonzalez J."/>
            <person name="Henrissat B."/>
            <person name="Kuo A."/>
            <person name="Liang C."/>
            <person name="Lipzen A."/>
            <person name="Lutzoni F."/>
            <person name="Magnuson J."/>
            <person name="Mondo S."/>
            <person name="Nolan M."/>
            <person name="Ohm R."/>
            <person name="Pangilinan J."/>
            <person name="Park H.-J."/>
            <person name="Ramirez L."/>
            <person name="Alfaro M."/>
            <person name="Sun H."/>
            <person name="Tritt A."/>
            <person name="Yoshinaga Y."/>
            <person name="Zwiers L.-H."/>
            <person name="Turgeon B."/>
            <person name="Goodwin S."/>
            <person name="Spatafora J."/>
            <person name="Crous P."/>
            <person name="Grigoriev I."/>
        </authorList>
    </citation>
    <scope>NUCLEOTIDE SEQUENCE</scope>
    <source>
        <strain evidence="2">CBS 121410</strain>
    </source>
</reference>
<dbReference type="GO" id="GO:0016787">
    <property type="term" value="F:hydrolase activity"/>
    <property type="evidence" value="ECO:0007669"/>
    <property type="project" value="UniProtKB-KW"/>
</dbReference>
<dbReference type="AlphaFoldDB" id="A0A6A5YCG7"/>
<protein>
    <submittedName>
        <fullName evidence="2">Alpha beta hydrolase fold-3 domain-containing protein</fullName>
    </submittedName>
</protein>
<dbReference type="Gene3D" id="3.40.50.1820">
    <property type="entry name" value="alpha/beta hydrolase"/>
    <property type="match status" value="1"/>
</dbReference>
<dbReference type="InterPro" id="IPR013094">
    <property type="entry name" value="AB_hydrolase_3"/>
</dbReference>
<evidence type="ECO:0000313" key="3">
    <source>
        <dbReference type="Proteomes" id="UP000799776"/>
    </source>
</evidence>
<evidence type="ECO:0000313" key="2">
    <source>
        <dbReference type="EMBL" id="KAF2089585.1"/>
    </source>
</evidence>
<dbReference type="InterPro" id="IPR029058">
    <property type="entry name" value="AB_hydrolase_fold"/>
</dbReference>
<sequence>MAPIINPLHPSFVDKLDPQFAAIYNKHQAPRLRADQVTIEEFRAHPEKYTSTITPGPCPGVETANVHDVAVDQPVGTIQVKIYVPTASQIASGGLGNADAKLPAHVNFHGGGWVIGSLATDESFCRQTCSRLGCVVVDVNYRHGPEYPFPAAVYDAFTALKWVFAAPVSDLKDIDTSRVSVGGLSAGGHLSAVVTHLARDAGLPRLVKQVLVVPCVDMRWVPMEGSAEEGCPYEKYNSCEFAPCLPLQRMRWFFDCWVGKNAEKRKELVNTPLASPILFPSHEGLAPASIHTAEFDLLCSEAEVYHKELLKAGTPSVIKVYKGVGHPFAHWDGELEIGRECINDQLEVLKKAYQI</sequence>
<gene>
    <name evidence="2" type="ORF">K490DRAFT_37546</name>
</gene>
<dbReference type="PANTHER" id="PTHR23024">
    <property type="entry name" value="ARYLACETAMIDE DEACETYLASE"/>
    <property type="match status" value="1"/>
</dbReference>
<evidence type="ECO:0000259" key="1">
    <source>
        <dbReference type="Pfam" id="PF07859"/>
    </source>
</evidence>
<organism evidence="2 3">
    <name type="scientific">Saccharata proteae CBS 121410</name>
    <dbReference type="NCBI Taxonomy" id="1314787"/>
    <lineage>
        <taxon>Eukaryota</taxon>
        <taxon>Fungi</taxon>
        <taxon>Dikarya</taxon>
        <taxon>Ascomycota</taxon>
        <taxon>Pezizomycotina</taxon>
        <taxon>Dothideomycetes</taxon>
        <taxon>Dothideomycetes incertae sedis</taxon>
        <taxon>Botryosphaeriales</taxon>
        <taxon>Saccharataceae</taxon>
        <taxon>Saccharata</taxon>
    </lineage>
</organism>
<keyword evidence="3" id="KW-1185">Reference proteome</keyword>
<dbReference type="InterPro" id="IPR050466">
    <property type="entry name" value="Carboxylest/Gibb_receptor"/>
</dbReference>
<dbReference type="Pfam" id="PF07859">
    <property type="entry name" value="Abhydrolase_3"/>
    <property type="match status" value="1"/>
</dbReference>
<feature type="domain" description="Alpha/beta hydrolase fold-3" evidence="1">
    <location>
        <begin position="106"/>
        <end position="329"/>
    </location>
</feature>